<dbReference type="InterPro" id="IPR036890">
    <property type="entry name" value="HATPase_C_sf"/>
</dbReference>
<dbReference type="RefSeq" id="WP_075515216.1">
    <property type="nucleotide sequence ID" value="NZ_MODZ01000010.1"/>
</dbReference>
<dbReference type="InterPro" id="IPR050482">
    <property type="entry name" value="Sensor_HK_TwoCompSys"/>
</dbReference>
<dbReference type="Proteomes" id="UP000179540">
    <property type="component" value="Unassembled WGS sequence"/>
</dbReference>
<evidence type="ECO:0000313" key="7">
    <source>
        <dbReference type="EMBL" id="OIJ35273.1"/>
    </source>
</evidence>
<accession>A0A1S2MZX9</accession>
<evidence type="ECO:0000256" key="2">
    <source>
        <dbReference type="ARBA" id="ARBA00022777"/>
    </source>
</evidence>
<dbReference type="Gene3D" id="1.20.5.1930">
    <property type="match status" value="1"/>
</dbReference>
<feature type="domain" description="Signal transduction histidine kinase subgroup 3 dimerisation and phosphoacceptor" evidence="6">
    <location>
        <begin position="210"/>
        <end position="275"/>
    </location>
</feature>
<feature type="region of interest" description="Disordered" evidence="4">
    <location>
        <begin position="381"/>
        <end position="447"/>
    </location>
</feature>
<keyword evidence="5" id="KW-0812">Transmembrane</keyword>
<evidence type="ECO:0000256" key="5">
    <source>
        <dbReference type="SAM" id="Phobius"/>
    </source>
</evidence>
<dbReference type="OrthoDB" id="5241784at2"/>
<keyword evidence="5" id="KW-1133">Transmembrane helix</keyword>
<dbReference type="Gene3D" id="3.30.565.10">
    <property type="entry name" value="Histidine kinase-like ATPase, C-terminal domain"/>
    <property type="match status" value="1"/>
</dbReference>
<evidence type="ECO:0000256" key="3">
    <source>
        <dbReference type="ARBA" id="ARBA00023012"/>
    </source>
</evidence>
<dbReference type="GO" id="GO:0016020">
    <property type="term" value="C:membrane"/>
    <property type="evidence" value="ECO:0007669"/>
    <property type="project" value="InterPro"/>
</dbReference>
<dbReference type="EMBL" id="MODZ01000010">
    <property type="protein sequence ID" value="OIJ35273.1"/>
    <property type="molecule type" value="Genomic_DNA"/>
</dbReference>
<dbReference type="AlphaFoldDB" id="A0A1S2MZX9"/>
<name>A0A1S2MZX9_9MICC</name>
<reference evidence="7 8" key="1">
    <citation type="submission" date="2016-10" db="EMBL/GenBank/DDBJ databases">
        <title>Draft genome sequence of strain LCT isolated from the Shenzhou X spacecraft of China.</title>
        <authorList>
            <person name="Huang B."/>
        </authorList>
    </citation>
    <scope>NUCLEOTIDE SEQUENCE [LARGE SCALE GENOMIC DNA]</scope>
    <source>
        <strain evidence="7 8">LCT-H5</strain>
    </source>
</reference>
<feature type="compositionally biased region" description="Low complexity" evidence="4">
    <location>
        <begin position="9"/>
        <end position="25"/>
    </location>
</feature>
<feature type="transmembrane region" description="Helical" evidence="5">
    <location>
        <begin position="35"/>
        <end position="56"/>
    </location>
</feature>
<keyword evidence="1" id="KW-0808">Transferase</keyword>
<feature type="transmembrane region" description="Helical" evidence="5">
    <location>
        <begin position="68"/>
        <end position="86"/>
    </location>
</feature>
<dbReference type="PANTHER" id="PTHR24421:SF63">
    <property type="entry name" value="SENSOR HISTIDINE KINASE DESK"/>
    <property type="match status" value="1"/>
</dbReference>
<dbReference type="InterPro" id="IPR011712">
    <property type="entry name" value="Sig_transdc_His_kin_sub3_dim/P"/>
</dbReference>
<organism evidence="7 8">
    <name type="scientific">Rothia kristinae</name>
    <dbReference type="NCBI Taxonomy" id="37923"/>
    <lineage>
        <taxon>Bacteria</taxon>
        <taxon>Bacillati</taxon>
        <taxon>Actinomycetota</taxon>
        <taxon>Actinomycetes</taxon>
        <taxon>Micrococcales</taxon>
        <taxon>Micrococcaceae</taxon>
        <taxon>Rothia</taxon>
    </lineage>
</organism>
<dbReference type="GO" id="GO:0000155">
    <property type="term" value="F:phosphorelay sensor kinase activity"/>
    <property type="evidence" value="ECO:0007669"/>
    <property type="project" value="InterPro"/>
</dbReference>
<evidence type="ECO:0000259" key="6">
    <source>
        <dbReference type="Pfam" id="PF07730"/>
    </source>
</evidence>
<keyword evidence="2" id="KW-0418">Kinase</keyword>
<proteinExistence type="predicted"/>
<feature type="region of interest" description="Disordered" evidence="4">
    <location>
        <begin position="1"/>
        <end position="25"/>
    </location>
</feature>
<dbReference type="PANTHER" id="PTHR24421">
    <property type="entry name" value="NITRATE/NITRITE SENSOR PROTEIN NARX-RELATED"/>
    <property type="match status" value="1"/>
</dbReference>
<dbReference type="GO" id="GO:0046983">
    <property type="term" value="F:protein dimerization activity"/>
    <property type="evidence" value="ECO:0007669"/>
    <property type="project" value="InterPro"/>
</dbReference>
<keyword evidence="5" id="KW-0472">Membrane</keyword>
<dbReference type="Pfam" id="PF07730">
    <property type="entry name" value="HisKA_3"/>
    <property type="match status" value="1"/>
</dbReference>
<feature type="transmembrane region" description="Helical" evidence="5">
    <location>
        <begin position="172"/>
        <end position="191"/>
    </location>
</feature>
<protein>
    <recommendedName>
        <fullName evidence="6">Signal transduction histidine kinase subgroup 3 dimerisation and phosphoacceptor domain-containing protein</fullName>
    </recommendedName>
</protein>
<dbReference type="SUPFAM" id="SSF55874">
    <property type="entry name" value="ATPase domain of HSP90 chaperone/DNA topoisomerase II/histidine kinase"/>
    <property type="match status" value="1"/>
</dbReference>
<evidence type="ECO:0000256" key="4">
    <source>
        <dbReference type="SAM" id="MobiDB-lite"/>
    </source>
</evidence>
<evidence type="ECO:0000256" key="1">
    <source>
        <dbReference type="ARBA" id="ARBA00022679"/>
    </source>
</evidence>
<feature type="transmembrane region" description="Helical" evidence="5">
    <location>
        <begin position="146"/>
        <end position="166"/>
    </location>
</feature>
<evidence type="ECO:0000313" key="8">
    <source>
        <dbReference type="Proteomes" id="UP000179540"/>
    </source>
</evidence>
<feature type="transmembrane region" description="Helical" evidence="5">
    <location>
        <begin position="106"/>
        <end position="134"/>
    </location>
</feature>
<sequence length="447" mass="46272">MSPTTPHIPSASSTSAGTLAGSPARGRGRGVRGGLAWGNMLQAGIWLIFLAYPAYLILRGDLTGGERLLASATLVLFALAYLLGFGRIPLTVDEGAERAAWRILVAWWALLIGCGLVLAAVLGGQALAGLTPYYVAAIMFTLPPRLGLPLAAVIVLGTTGAAALSAGPQGVLYLSGALYIGSGMVIVSSLMEHRERGRRQTAEALQAAREREQVARDVHDLLGHSLTVINLKAEVASRLLASDPEAARAELEQISRTSRTALAEVRSTVTRLRQPDFAGQIRAAARALETAGVRAELPDPAAAQEAAGADATVFSWALREAVTNVVRHARAGTCRVTVTRGLLEVADDGVGWSGRCGDGLQGLSRRIAEAGGRLEILAAGHEEGASNSGDEPIQDDEAMTGAELGPRLHDGSGARPAVGTVVRVRTTSQAAASADGPAGQTTGGQSR</sequence>
<comment type="caution">
    <text evidence="7">The sequence shown here is derived from an EMBL/GenBank/DDBJ whole genome shotgun (WGS) entry which is preliminary data.</text>
</comment>
<gene>
    <name evidence="7" type="ORF">BK826_08245</name>
</gene>
<keyword evidence="3" id="KW-0902">Two-component regulatory system</keyword>